<dbReference type="InParanoid" id="E9G883"/>
<evidence type="ECO:0000256" key="8">
    <source>
        <dbReference type="ARBA" id="ARBA00023170"/>
    </source>
</evidence>
<feature type="transmembrane region" description="Helical" evidence="11">
    <location>
        <begin position="114"/>
        <end position="133"/>
    </location>
</feature>
<accession>E9G883</accession>
<feature type="transmembrane region" description="Helical" evidence="11">
    <location>
        <begin position="145"/>
        <end position="165"/>
    </location>
</feature>
<feature type="transmembrane region" description="Helical" evidence="11">
    <location>
        <begin position="37"/>
        <end position="58"/>
    </location>
</feature>
<keyword evidence="7 11" id="KW-0472">Membrane</keyword>
<dbReference type="HOGENOM" id="CLU_055342_0_0_1"/>
<dbReference type="KEGG" id="dpx:DAPPUDRAFT_239062"/>
<keyword evidence="14" id="KW-1185">Reference proteome</keyword>
<dbReference type="OrthoDB" id="6351910at2759"/>
<feature type="domain" description="G-protein coupled receptors family 1 profile" evidence="12">
    <location>
        <begin position="50"/>
        <end position="368"/>
    </location>
</feature>
<dbReference type="GO" id="GO:0005886">
    <property type="term" value="C:plasma membrane"/>
    <property type="evidence" value="ECO:0000318"/>
    <property type="project" value="GO_Central"/>
</dbReference>
<dbReference type="GO" id="GO:0007189">
    <property type="term" value="P:adenylate cyclase-activating G protein-coupled receptor signaling pathway"/>
    <property type="evidence" value="ECO:0000318"/>
    <property type="project" value="GO_Central"/>
</dbReference>
<dbReference type="GO" id="GO:0001973">
    <property type="term" value="P:G protein-coupled adenosine receptor signaling pathway"/>
    <property type="evidence" value="ECO:0000318"/>
    <property type="project" value="GO_Central"/>
</dbReference>
<dbReference type="PROSITE" id="PS50262">
    <property type="entry name" value="G_PROTEIN_RECEP_F1_2"/>
    <property type="match status" value="1"/>
</dbReference>
<evidence type="ECO:0000256" key="7">
    <source>
        <dbReference type="ARBA" id="ARBA00023136"/>
    </source>
</evidence>
<proteinExistence type="inferred from homology"/>
<keyword evidence="9" id="KW-0325">Glycoprotein</keyword>
<gene>
    <name evidence="13" type="ORF">DAPPUDRAFT_239062</name>
</gene>
<keyword evidence="8" id="KW-0675">Receptor</keyword>
<keyword evidence="5 11" id="KW-1133">Transmembrane helix</keyword>
<dbReference type="PRINTS" id="PR00237">
    <property type="entry name" value="GPCRRHODOPSN"/>
</dbReference>
<evidence type="ECO:0000256" key="5">
    <source>
        <dbReference type="ARBA" id="ARBA00022989"/>
    </source>
</evidence>
<evidence type="ECO:0000256" key="1">
    <source>
        <dbReference type="ARBA" id="ARBA00004651"/>
    </source>
</evidence>
<evidence type="ECO:0000313" key="14">
    <source>
        <dbReference type="Proteomes" id="UP000000305"/>
    </source>
</evidence>
<evidence type="ECO:0000256" key="6">
    <source>
        <dbReference type="ARBA" id="ARBA00023040"/>
    </source>
</evidence>
<sequence>MNETNSTAANGDVGLGSSAPNYFDVPIMALSLTVAQIVFRLCVVGVGMVLNCLVFLVVSCSRQLRYPRHIFWAAVSLVDCLFLTQCVLELAVIVNHDRLACRFNVFLAFTDYSILLLFLSLAALDRYLAIAFYERYKRSVTNLGVVLLLLSTSTLTFAVITSPFWTGSRSVNSCTINLSQMHWVFIWNSILGTVCVVLHVTIFVKSRAIIRQHFPNRRQQPPITLRFVNHSSVHPPADLNSANVRGDLMTARGVSVTLPQENNPRRLKVSDKIEDDCQLPPSFDRVDTNCFFPWMQGRSKVSRLELQTTINMSINVLPFWLCTFPISCTSIAIYWCVQLRGDCAILGLIMSYLRDAFLLHTIYNPVMYMCSSSEFWRALRHFAWKVKNRCVCRADVNAN</sequence>
<feature type="transmembrane region" description="Helical" evidence="11">
    <location>
        <begin position="70"/>
        <end position="94"/>
    </location>
</feature>
<evidence type="ECO:0000256" key="4">
    <source>
        <dbReference type="ARBA" id="ARBA00022692"/>
    </source>
</evidence>
<feature type="transmembrane region" description="Helical" evidence="11">
    <location>
        <begin position="185"/>
        <end position="204"/>
    </location>
</feature>
<keyword evidence="6" id="KW-0297">G-protein coupled receptor</keyword>
<dbReference type="Proteomes" id="UP000000305">
    <property type="component" value="Unassembled WGS sequence"/>
</dbReference>
<dbReference type="AlphaFoldDB" id="E9G883"/>
<dbReference type="InterPro" id="IPR000276">
    <property type="entry name" value="GPCR_Rhodpsn"/>
</dbReference>
<evidence type="ECO:0000256" key="11">
    <source>
        <dbReference type="SAM" id="Phobius"/>
    </source>
</evidence>
<evidence type="ECO:0000256" key="9">
    <source>
        <dbReference type="ARBA" id="ARBA00023180"/>
    </source>
</evidence>
<dbReference type="Pfam" id="PF00001">
    <property type="entry name" value="7tm_1"/>
    <property type="match status" value="1"/>
</dbReference>
<protein>
    <recommendedName>
        <fullName evidence="12">G-protein coupled receptors family 1 profile domain-containing protein</fullName>
    </recommendedName>
</protein>
<reference evidence="13 14" key="1">
    <citation type="journal article" date="2011" name="Science">
        <title>The ecoresponsive genome of Daphnia pulex.</title>
        <authorList>
            <person name="Colbourne J.K."/>
            <person name="Pfrender M.E."/>
            <person name="Gilbert D."/>
            <person name="Thomas W.K."/>
            <person name="Tucker A."/>
            <person name="Oakley T.H."/>
            <person name="Tokishita S."/>
            <person name="Aerts A."/>
            <person name="Arnold G.J."/>
            <person name="Basu M.K."/>
            <person name="Bauer D.J."/>
            <person name="Caceres C.E."/>
            <person name="Carmel L."/>
            <person name="Casola C."/>
            <person name="Choi J.H."/>
            <person name="Detter J.C."/>
            <person name="Dong Q."/>
            <person name="Dusheyko S."/>
            <person name="Eads B.D."/>
            <person name="Frohlich T."/>
            <person name="Geiler-Samerotte K.A."/>
            <person name="Gerlach D."/>
            <person name="Hatcher P."/>
            <person name="Jogdeo S."/>
            <person name="Krijgsveld J."/>
            <person name="Kriventseva E.V."/>
            <person name="Kultz D."/>
            <person name="Laforsch C."/>
            <person name="Lindquist E."/>
            <person name="Lopez J."/>
            <person name="Manak J.R."/>
            <person name="Muller J."/>
            <person name="Pangilinan J."/>
            <person name="Patwardhan R.P."/>
            <person name="Pitluck S."/>
            <person name="Pritham E.J."/>
            <person name="Rechtsteiner A."/>
            <person name="Rho M."/>
            <person name="Rogozin I.B."/>
            <person name="Sakarya O."/>
            <person name="Salamov A."/>
            <person name="Schaack S."/>
            <person name="Shapiro H."/>
            <person name="Shiga Y."/>
            <person name="Skalitzky C."/>
            <person name="Smith Z."/>
            <person name="Souvorov A."/>
            <person name="Sung W."/>
            <person name="Tang Z."/>
            <person name="Tsuchiya D."/>
            <person name="Tu H."/>
            <person name="Vos H."/>
            <person name="Wang M."/>
            <person name="Wolf Y.I."/>
            <person name="Yamagata H."/>
            <person name="Yamada T."/>
            <person name="Ye Y."/>
            <person name="Shaw J.R."/>
            <person name="Andrews J."/>
            <person name="Crease T.J."/>
            <person name="Tang H."/>
            <person name="Lucas S.M."/>
            <person name="Robertson H.M."/>
            <person name="Bork P."/>
            <person name="Koonin E.V."/>
            <person name="Zdobnov E.M."/>
            <person name="Grigoriev I.V."/>
            <person name="Lynch M."/>
            <person name="Boore J.L."/>
        </authorList>
    </citation>
    <scope>NUCLEOTIDE SEQUENCE [LARGE SCALE GENOMIC DNA]</scope>
</reference>
<dbReference type="EMBL" id="GL732535">
    <property type="protein sequence ID" value="EFX84319.1"/>
    <property type="molecule type" value="Genomic_DNA"/>
</dbReference>
<dbReference type="PANTHER" id="PTHR24246:SF27">
    <property type="entry name" value="ADENOSINE RECEPTOR, ISOFORM A"/>
    <property type="match status" value="1"/>
</dbReference>
<dbReference type="SUPFAM" id="SSF81321">
    <property type="entry name" value="Family A G protein-coupled receptor-like"/>
    <property type="match status" value="1"/>
</dbReference>
<keyword evidence="3" id="KW-1003">Cell membrane</keyword>
<evidence type="ECO:0000259" key="12">
    <source>
        <dbReference type="PROSITE" id="PS50262"/>
    </source>
</evidence>
<dbReference type="Gene3D" id="1.20.1070.10">
    <property type="entry name" value="Rhodopsin 7-helix transmembrane proteins"/>
    <property type="match status" value="1"/>
</dbReference>
<evidence type="ECO:0000256" key="3">
    <source>
        <dbReference type="ARBA" id="ARBA00022475"/>
    </source>
</evidence>
<evidence type="ECO:0000256" key="10">
    <source>
        <dbReference type="ARBA" id="ARBA00023224"/>
    </source>
</evidence>
<name>E9G883_DAPPU</name>
<dbReference type="PANTHER" id="PTHR24246">
    <property type="entry name" value="OLFACTORY RECEPTOR AND ADENOSINE RECEPTOR"/>
    <property type="match status" value="1"/>
</dbReference>
<keyword evidence="4 11" id="KW-0812">Transmembrane</keyword>
<dbReference type="GO" id="GO:0001609">
    <property type="term" value="F:G protein-coupled adenosine receptor activity"/>
    <property type="evidence" value="ECO:0000318"/>
    <property type="project" value="GO_Central"/>
</dbReference>
<organism evidence="13 14">
    <name type="scientific">Daphnia pulex</name>
    <name type="common">Water flea</name>
    <dbReference type="NCBI Taxonomy" id="6669"/>
    <lineage>
        <taxon>Eukaryota</taxon>
        <taxon>Metazoa</taxon>
        <taxon>Ecdysozoa</taxon>
        <taxon>Arthropoda</taxon>
        <taxon>Crustacea</taxon>
        <taxon>Branchiopoda</taxon>
        <taxon>Diplostraca</taxon>
        <taxon>Cladocera</taxon>
        <taxon>Anomopoda</taxon>
        <taxon>Daphniidae</taxon>
        <taxon>Daphnia</taxon>
    </lineage>
</organism>
<comment type="subcellular location">
    <subcellularLocation>
        <location evidence="1">Cell membrane</location>
        <topology evidence="1">Multi-pass membrane protein</topology>
    </subcellularLocation>
</comment>
<dbReference type="InterPro" id="IPR017452">
    <property type="entry name" value="GPCR_Rhodpsn_7TM"/>
</dbReference>
<keyword evidence="10" id="KW-0807">Transducer</keyword>
<comment type="similarity">
    <text evidence="2">Belongs to the G-protein coupled receptor 1 family.</text>
</comment>
<evidence type="ECO:0000313" key="13">
    <source>
        <dbReference type="EMBL" id="EFX84319.1"/>
    </source>
</evidence>
<dbReference type="PhylomeDB" id="E9G883"/>
<evidence type="ECO:0000256" key="2">
    <source>
        <dbReference type="ARBA" id="ARBA00010663"/>
    </source>
</evidence>